<dbReference type="EMBL" id="CALNXK010000007">
    <property type="protein sequence ID" value="CAH3039216.1"/>
    <property type="molecule type" value="Genomic_DNA"/>
</dbReference>
<gene>
    <name evidence="5" type="ORF">PLOB_00043084</name>
</gene>
<dbReference type="Gene3D" id="1.10.8.60">
    <property type="match status" value="2"/>
</dbReference>
<sequence length="917" mass="101121">GIALSSFKETSDVGKIMSKKRQENWLLCNLCGRLLFFRHLNDHLVNCTRDSTPECSQPLSEHAFIQDGCLQAVVAEKNISTILSDSKLPLSSRNDIILLNSHTMKECHLPIGKRVLVKSEKKSQKIVCLVWPASGVSPECAVLTPLSLLNGQFAVGDIISIIPLKQLCLHAAQVELELCIAVEFDINQLFIEYCLHELGNHFVFPGHKVQVQFYGKQRQLLVTSVRGSYHTSKKPISSAQSCGSTTMELENHLEALKLNSTSTDNTQVVLSFSKDDDSIHSEKVTSTCQPNSHEKDFSRSGSKGETIGLNNQTQQLEMESSIDLQFQQCNQGGSQSVFYYISPEETQLLIHAHGASHGKNNDSRTKVTFDSIGGLRTQVKLVREMIELPLKHPEMFTSHGIPPPRGILLHGPSGTGKTLIAKAVAGESGAHFISINGPDILSRYYGETEGRLRDIFREAQEKAPSIVFIDELDALCPKRDKVQNEFEKRVVATLLTLMDGATSANFLSGHVLVLAATNRPDALDPALRRPGRLDREIEIGIPNAVDREDILRTLLKTVTHSLMEEEFARFAEMAHGYVGADLAAVCKEAGLKAFKRCLAKQEMTSSLDSTVSEETLRDKLLVTRDDVIAAFAQVGPSAMREVAIDVPKVRWDDIGGNTVIKQKLMQAVEWPLKHPEAFKRLGISPPRGILMYGPPGCSKTLVARALATESGLNFLAVKGPELFSKWVGESERAVFQKARAAAPSIVFFDEIDALAAPRGSGGDSGASSVSDRVLTQLLTELDGVETLKDVIMVAATNRPDMIDKALLRPGRIDRIIYVPLPDTEARKEIFKIHLAKTPLGNDVVLQDLVERTEMFSGAEISALCREAALAALQEDIESCEVHRRHFDSALMSVKPRTSWELIELYKRYQNESGVHSI</sequence>
<protein>
    <recommendedName>
        <fullName evidence="4">AAA+ ATPase domain-containing protein</fullName>
    </recommendedName>
</protein>
<evidence type="ECO:0000256" key="1">
    <source>
        <dbReference type="ARBA" id="ARBA00022741"/>
    </source>
</evidence>
<dbReference type="Gene3D" id="3.40.50.300">
    <property type="entry name" value="P-loop containing nucleotide triphosphate hydrolases"/>
    <property type="match status" value="2"/>
</dbReference>
<comment type="caution">
    <text evidence="5">The sequence shown here is derived from an EMBL/GenBank/DDBJ whole genome shotgun (WGS) entry which is preliminary data.</text>
</comment>
<dbReference type="CDD" id="cd19503">
    <property type="entry name" value="RecA-like_CDC48_NLV2_r1-like"/>
    <property type="match status" value="1"/>
</dbReference>
<dbReference type="Pfam" id="PF17862">
    <property type="entry name" value="AAA_lid_3"/>
    <property type="match status" value="2"/>
</dbReference>
<dbReference type="InterPro" id="IPR003593">
    <property type="entry name" value="AAA+_ATPase"/>
</dbReference>
<feature type="domain" description="AAA+ ATPase" evidence="4">
    <location>
        <begin position="403"/>
        <end position="543"/>
    </location>
</feature>
<evidence type="ECO:0000313" key="6">
    <source>
        <dbReference type="Proteomes" id="UP001159405"/>
    </source>
</evidence>
<dbReference type="Pfam" id="PF00004">
    <property type="entry name" value="AAA"/>
    <property type="match status" value="2"/>
</dbReference>
<dbReference type="SMART" id="SM00382">
    <property type="entry name" value="AAA"/>
    <property type="match status" value="2"/>
</dbReference>
<accession>A0ABN8N3P7</accession>
<evidence type="ECO:0000259" key="4">
    <source>
        <dbReference type="SMART" id="SM00382"/>
    </source>
</evidence>
<dbReference type="InterPro" id="IPR003960">
    <property type="entry name" value="ATPase_AAA_CS"/>
</dbReference>
<dbReference type="Gene3D" id="2.40.40.20">
    <property type="match status" value="1"/>
</dbReference>
<evidence type="ECO:0000256" key="2">
    <source>
        <dbReference type="ARBA" id="ARBA00022840"/>
    </source>
</evidence>
<keyword evidence="2" id="KW-0067">ATP-binding</keyword>
<feature type="non-terminal residue" evidence="5">
    <location>
        <position position="1"/>
    </location>
</feature>
<dbReference type="Proteomes" id="UP001159405">
    <property type="component" value="Unassembled WGS sequence"/>
</dbReference>
<evidence type="ECO:0000256" key="3">
    <source>
        <dbReference type="SAM" id="MobiDB-lite"/>
    </source>
</evidence>
<feature type="domain" description="AAA+ ATPase" evidence="4">
    <location>
        <begin position="685"/>
        <end position="822"/>
    </location>
</feature>
<dbReference type="InterPro" id="IPR041569">
    <property type="entry name" value="AAA_lid_3"/>
</dbReference>
<evidence type="ECO:0000313" key="5">
    <source>
        <dbReference type="EMBL" id="CAH3039216.1"/>
    </source>
</evidence>
<dbReference type="PANTHER" id="PTHR23077">
    <property type="entry name" value="AAA-FAMILY ATPASE"/>
    <property type="match status" value="1"/>
</dbReference>
<keyword evidence="6" id="KW-1185">Reference proteome</keyword>
<dbReference type="CDD" id="cd19511">
    <property type="entry name" value="RecA-like_CDC48_r2-like"/>
    <property type="match status" value="1"/>
</dbReference>
<proteinExistence type="predicted"/>
<keyword evidence="1" id="KW-0547">Nucleotide-binding</keyword>
<dbReference type="PANTHER" id="PTHR23077:SF27">
    <property type="entry name" value="ATPASE FAMILY GENE 2 PROTEIN HOMOLOG A"/>
    <property type="match status" value="1"/>
</dbReference>
<organism evidence="5 6">
    <name type="scientific">Porites lobata</name>
    <dbReference type="NCBI Taxonomy" id="104759"/>
    <lineage>
        <taxon>Eukaryota</taxon>
        <taxon>Metazoa</taxon>
        <taxon>Cnidaria</taxon>
        <taxon>Anthozoa</taxon>
        <taxon>Hexacorallia</taxon>
        <taxon>Scleractinia</taxon>
        <taxon>Fungiina</taxon>
        <taxon>Poritidae</taxon>
        <taxon>Porites</taxon>
    </lineage>
</organism>
<reference evidence="5 6" key="1">
    <citation type="submission" date="2022-05" db="EMBL/GenBank/DDBJ databases">
        <authorList>
            <consortium name="Genoscope - CEA"/>
            <person name="William W."/>
        </authorList>
    </citation>
    <scope>NUCLEOTIDE SEQUENCE [LARGE SCALE GENOMIC DNA]</scope>
</reference>
<dbReference type="PROSITE" id="PS00674">
    <property type="entry name" value="AAA"/>
    <property type="match status" value="2"/>
</dbReference>
<dbReference type="InterPro" id="IPR003959">
    <property type="entry name" value="ATPase_AAA_core"/>
</dbReference>
<feature type="region of interest" description="Disordered" evidence="3">
    <location>
        <begin position="281"/>
        <end position="307"/>
    </location>
</feature>
<name>A0ABN8N3P7_9CNID</name>
<dbReference type="SUPFAM" id="SSF52540">
    <property type="entry name" value="P-loop containing nucleoside triphosphate hydrolases"/>
    <property type="match status" value="2"/>
</dbReference>
<dbReference type="InterPro" id="IPR027417">
    <property type="entry name" value="P-loop_NTPase"/>
</dbReference>
<dbReference type="InterPro" id="IPR050168">
    <property type="entry name" value="AAA_ATPase_domain"/>
</dbReference>